<accession>A0A2S9JNK4</accession>
<gene>
    <name evidence="1" type="ORF">C5749_14745</name>
</gene>
<evidence type="ECO:0000313" key="1">
    <source>
        <dbReference type="EMBL" id="PRD54688.1"/>
    </source>
</evidence>
<keyword evidence="2" id="KW-1185">Reference proteome</keyword>
<comment type="caution">
    <text evidence="1">The sequence shown here is derived from an EMBL/GenBank/DDBJ whole genome shotgun (WGS) entry which is preliminary data.</text>
</comment>
<organism evidence="1 2">
    <name type="scientific">Sphingobacterium gobiense</name>
    <dbReference type="NCBI Taxonomy" id="1382456"/>
    <lineage>
        <taxon>Bacteria</taxon>
        <taxon>Pseudomonadati</taxon>
        <taxon>Bacteroidota</taxon>
        <taxon>Sphingobacteriia</taxon>
        <taxon>Sphingobacteriales</taxon>
        <taxon>Sphingobacteriaceae</taxon>
        <taxon>Sphingobacterium</taxon>
    </lineage>
</organism>
<dbReference type="Gene3D" id="3.90.1150.140">
    <property type="match status" value="1"/>
</dbReference>
<evidence type="ECO:0000313" key="2">
    <source>
        <dbReference type="Proteomes" id="UP000238642"/>
    </source>
</evidence>
<sequence length="70" mass="8281">MKRIRDSKKINLSWLIETYSKVPNKEIFFDNKQSKEIVVFDKLAGGPLLEKQVISGMSEEDIREKYLIYE</sequence>
<protein>
    <submittedName>
        <fullName evidence="1">Uncharacterized protein</fullName>
    </submittedName>
</protein>
<proteinExistence type="predicted"/>
<reference evidence="1 2" key="1">
    <citation type="submission" date="2018-02" db="EMBL/GenBank/DDBJ databases">
        <title>The draft genome of Sphingobacterium gobiense H7.</title>
        <authorList>
            <person name="Li L."/>
            <person name="Liu L."/>
            <person name="Zhang X."/>
            <person name="Wang T."/>
            <person name="Liang L."/>
        </authorList>
    </citation>
    <scope>NUCLEOTIDE SEQUENCE [LARGE SCALE GENOMIC DNA]</scope>
    <source>
        <strain evidence="1 2">ACCC 05757</strain>
    </source>
</reference>
<name>A0A2S9JNK4_9SPHI</name>
<dbReference type="Proteomes" id="UP000238642">
    <property type="component" value="Unassembled WGS sequence"/>
</dbReference>
<dbReference type="AlphaFoldDB" id="A0A2S9JNK4"/>
<dbReference type="RefSeq" id="WP_105726899.1">
    <property type="nucleotide sequence ID" value="NZ_PVBS01000002.1"/>
</dbReference>
<dbReference type="EMBL" id="PVBS01000002">
    <property type="protein sequence ID" value="PRD54688.1"/>
    <property type="molecule type" value="Genomic_DNA"/>
</dbReference>